<evidence type="ECO:0000313" key="3">
    <source>
        <dbReference type="Proteomes" id="UP001595740"/>
    </source>
</evidence>
<comment type="caution">
    <text evidence="2">The sequence shown here is derived from an EMBL/GenBank/DDBJ whole genome shotgun (WGS) entry which is preliminary data.</text>
</comment>
<dbReference type="EMBL" id="JBHRXK010000003">
    <property type="protein sequence ID" value="MFC3551168.1"/>
    <property type="molecule type" value="Genomic_DNA"/>
</dbReference>
<organism evidence="2 3">
    <name type="scientific">Lysobacter cavernae</name>
    <dbReference type="NCBI Taxonomy" id="1685901"/>
    <lineage>
        <taxon>Bacteria</taxon>
        <taxon>Pseudomonadati</taxon>
        <taxon>Pseudomonadota</taxon>
        <taxon>Gammaproteobacteria</taxon>
        <taxon>Lysobacterales</taxon>
        <taxon>Lysobacteraceae</taxon>
        <taxon>Lysobacter</taxon>
    </lineage>
</organism>
<proteinExistence type="predicted"/>
<accession>A0ABV7RQU5</accession>
<reference evidence="3" key="1">
    <citation type="journal article" date="2019" name="Int. J. Syst. Evol. Microbiol.">
        <title>The Global Catalogue of Microorganisms (GCM) 10K type strain sequencing project: providing services to taxonomists for standard genome sequencing and annotation.</title>
        <authorList>
            <consortium name="The Broad Institute Genomics Platform"/>
            <consortium name="The Broad Institute Genome Sequencing Center for Infectious Disease"/>
            <person name="Wu L."/>
            <person name="Ma J."/>
        </authorList>
    </citation>
    <scope>NUCLEOTIDE SEQUENCE [LARGE SCALE GENOMIC DNA]</scope>
    <source>
        <strain evidence="3">KCTC 42875</strain>
    </source>
</reference>
<evidence type="ECO:0000313" key="2">
    <source>
        <dbReference type="EMBL" id="MFC3551168.1"/>
    </source>
</evidence>
<evidence type="ECO:0000256" key="1">
    <source>
        <dbReference type="SAM" id="SignalP"/>
    </source>
</evidence>
<keyword evidence="3" id="KW-1185">Reference proteome</keyword>
<gene>
    <name evidence="2" type="ORF">ACFOLC_09065</name>
</gene>
<sequence>MKQHAARVAALLVACAVTGCAAAPPSSNTLSPPGEITLQAGAQAVLPGQATLRYLGVSNDSRCPPQVQCIQAGDADVGFQYEADGQRVDVTLNTARATTRAIGPWSLHLLRLAHGPAPAVTVRIDDQPGRVPP</sequence>
<dbReference type="RefSeq" id="WP_386758915.1">
    <property type="nucleotide sequence ID" value="NZ_JBHRXK010000003.1"/>
</dbReference>
<feature type="chain" id="PRO_5046909765" description="Lipoprotein" evidence="1">
    <location>
        <begin position="23"/>
        <end position="133"/>
    </location>
</feature>
<protein>
    <recommendedName>
        <fullName evidence="4">Lipoprotein</fullName>
    </recommendedName>
</protein>
<evidence type="ECO:0008006" key="4">
    <source>
        <dbReference type="Google" id="ProtNLM"/>
    </source>
</evidence>
<dbReference type="Proteomes" id="UP001595740">
    <property type="component" value="Unassembled WGS sequence"/>
</dbReference>
<dbReference type="PROSITE" id="PS51257">
    <property type="entry name" value="PROKAR_LIPOPROTEIN"/>
    <property type="match status" value="1"/>
</dbReference>
<keyword evidence="1" id="KW-0732">Signal</keyword>
<name>A0ABV7RQU5_9GAMM</name>
<feature type="signal peptide" evidence="1">
    <location>
        <begin position="1"/>
        <end position="22"/>
    </location>
</feature>